<proteinExistence type="predicted"/>
<dbReference type="AlphaFoldDB" id="A0A938XCK3"/>
<dbReference type="EMBL" id="JACJKS010000015">
    <property type="protein sequence ID" value="MBM6948976.1"/>
    <property type="molecule type" value="Genomic_DNA"/>
</dbReference>
<organism evidence="1 2">
    <name type="scientific">Mordavella massiliensis</name>
    <dbReference type="NCBI Taxonomy" id="1871024"/>
    <lineage>
        <taxon>Bacteria</taxon>
        <taxon>Bacillati</taxon>
        <taxon>Bacillota</taxon>
        <taxon>Clostridia</taxon>
        <taxon>Eubacteriales</taxon>
        <taxon>Clostridiaceae</taxon>
        <taxon>Mordavella</taxon>
    </lineage>
</organism>
<sequence>MDLYNAVNGTDYTDPGALEINTLGNVLYLSMKNDISFLVSGTLSLYEHQSTYNPNMPLRGLLYLARLYEKHIVRNGINIYSSAAKSLPFPQHIVFYNGTKEEPDRIVLRLSDLFEADPEGRRPALECETVMLNINYGHNRALMEKCHRLKEYAIFVDTVRENLKKPLPLREAVTEAVDMCIRNNVLRDILIDQKAEVIQMVLETFDQEKYEKAMHQEGYEDGYQDGRKDGYLDGKQDLLRELIQKKLEKGKSAESIAKELEVDPETVRSLAGAP</sequence>
<name>A0A938XCK3_9CLOT</name>
<gene>
    <name evidence="1" type="ORF">H6A20_09965</name>
</gene>
<evidence type="ECO:0008006" key="3">
    <source>
        <dbReference type="Google" id="ProtNLM"/>
    </source>
</evidence>
<reference evidence="1" key="1">
    <citation type="submission" date="2020-08" db="EMBL/GenBank/DDBJ databases">
        <authorList>
            <person name="Cejkova D."/>
            <person name="Kubasova T."/>
            <person name="Jahodarova E."/>
            <person name="Rychlik I."/>
        </authorList>
    </citation>
    <scope>NUCLEOTIDE SEQUENCE</scope>
    <source>
        <strain evidence="1">An582</strain>
    </source>
</reference>
<protein>
    <recommendedName>
        <fullName evidence="3">Transposase, YhgA-like</fullName>
    </recommendedName>
</protein>
<comment type="caution">
    <text evidence="1">The sequence shown here is derived from an EMBL/GenBank/DDBJ whole genome shotgun (WGS) entry which is preliminary data.</text>
</comment>
<evidence type="ECO:0000313" key="1">
    <source>
        <dbReference type="EMBL" id="MBM6948976.1"/>
    </source>
</evidence>
<reference evidence="1" key="2">
    <citation type="journal article" date="2021" name="Sci. Rep.">
        <title>The distribution of antibiotic resistance genes in chicken gut microbiota commensals.</title>
        <authorList>
            <person name="Juricova H."/>
            <person name="Matiasovicova J."/>
            <person name="Kubasova T."/>
            <person name="Cejkova D."/>
            <person name="Rychlik I."/>
        </authorList>
    </citation>
    <scope>NUCLEOTIDE SEQUENCE</scope>
    <source>
        <strain evidence="1">An582</strain>
    </source>
</reference>
<evidence type="ECO:0000313" key="2">
    <source>
        <dbReference type="Proteomes" id="UP000705508"/>
    </source>
</evidence>
<dbReference type="Proteomes" id="UP000705508">
    <property type="component" value="Unassembled WGS sequence"/>
</dbReference>
<accession>A0A938XCK3</accession>